<dbReference type="RefSeq" id="WP_377499683.1">
    <property type="nucleotide sequence ID" value="NZ_JBHMDO010000042.1"/>
</dbReference>
<dbReference type="EMBL" id="JBHMDO010000042">
    <property type="protein sequence ID" value="MFB9329423.1"/>
    <property type="molecule type" value="Genomic_DNA"/>
</dbReference>
<comment type="caution">
    <text evidence="1">The sequence shown here is derived from an EMBL/GenBank/DDBJ whole genome shotgun (WGS) entry which is preliminary data.</text>
</comment>
<keyword evidence="2" id="KW-1185">Reference proteome</keyword>
<evidence type="ECO:0000313" key="1">
    <source>
        <dbReference type="EMBL" id="MFB9329423.1"/>
    </source>
</evidence>
<organism evidence="1 2">
    <name type="scientific">Paenibacillus aurantiacus</name>
    <dbReference type="NCBI Taxonomy" id="1936118"/>
    <lineage>
        <taxon>Bacteria</taxon>
        <taxon>Bacillati</taxon>
        <taxon>Bacillota</taxon>
        <taxon>Bacilli</taxon>
        <taxon>Bacillales</taxon>
        <taxon>Paenibacillaceae</taxon>
        <taxon>Paenibacillus</taxon>
    </lineage>
</organism>
<sequence length="344" mass="39660">MNNSKTGLVGILVANQHQRKRVLGQYLRHNTGNMKLFSFTSSSIDWKKNTVLGLHRSNRKWAVGRFPLPHVVYNRCYGTDHEIIDRLGKAIGSDKIFNHLNQFNKLEIYHRLGRWLGDNLPETVAYDPNIAIHMLDKHKIIYFKPVYGHQGKGVYRAELKPSGEIHIGHHYFSPQSIIGDFAQFQASMQELLGSVPYIIQQGIEIRKWNDHTFDIRALVQKNERGTWSVTNLVSRIASKGSYNTSIYDKACLSQEVLHQLYPLDNMNGIVTSIYDLSLRSAEIIDTETDYHMGEFSVDIALDNNAHAWIIELNGKPQKDLYRGIRKQTAVYKRPMQYAQYLCKR</sequence>
<protein>
    <submittedName>
        <fullName evidence="1">YheC/YheD family protein</fullName>
    </submittedName>
</protein>
<dbReference type="Proteomes" id="UP001589747">
    <property type="component" value="Unassembled WGS sequence"/>
</dbReference>
<dbReference type="InterPro" id="IPR026838">
    <property type="entry name" value="YheC/D"/>
</dbReference>
<dbReference type="SUPFAM" id="SSF56059">
    <property type="entry name" value="Glutathione synthetase ATP-binding domain-like"/>
    <property type="match status" value="1"/>
</dbReference>
<gene>
    <name evidence="1" type="ORF">ACFFSY_26085</name>
</gene>
<proteinExistence type="predicted"/>
<reference evidence="1 2" key="1">
    <citation type="submission" date="2024-09" db="EMBL/GenBank/DDBJ databases">
        <authorList>
            <person name="Sun Q."/>
            <person name="Mori K."/>
        </authorList>
    </citation>
    <scope>NUCLEOTIDE SEQUENCE [LARGE SCALE GENOMIC DNA]</scope>
    <source>
        <strain evidence="1 2">TISTR 2452</strain>
    </source>
</reference>
<evidence type="ECO:0000313" key="2">
    <source>
        <dbReference type="Proteomes" id="UP001589747"/>
    </source>
</evidence>
<name>A0ABV5KW19_9BACL</name>
<dbReference type="Pfam" id="PF14398">
    <property type="entry name" value="ATPgrasp_YheCD"/>
    <property type="match status" value="1"/>
</dbReference>
<accession>A0ABV5KW19</accession>